<protein>
    <submittedName>
        <fullName evidence="1">Uncharacterized protein</fullName>
    </submittedName>
</protein>
<name>H8L2H2_FRAAD</name>
<keyword evidence="2" id="KW-1185">Reference proteome</keyword>
<organism evidence="1 2">
    <name type="scientific">Frateuria aurantia (strain ATCC 33424 / DSM 6220 / KCTC 2777 / LMG 1558 / NBRC 3245 / NCIMB 13370)</name>
    <name type="common">Acetobacter aurantius</name>
    <dbReference type="NCBI Taxonomy" id="767434"/>
    <lineage>
        <taxon>Bacteria</taxon>
        <taxon>Pseudomonadati</taxon>
        <taxon>Pseudomonadota</taxon>
        <taxon>Gammaproteobacteria</taxon>
        <taxon>Lysobacterales</taxon>
        <taxon>Rhodanobacteraceae</taxon>
        <taxon>Frateuria</taxon>
    </lineage>
</organism>
<evidence type="ECO:0000313" key="2">
    <source>
        <dbReference type="Proteomes" id="UP000005234"/>
    </source>
</evidence>
<proteinExistence type="predicted"/>
<dbReference type="Proteomes" id="UP000005234">
    <property type="component" value="Chromosome"/>
</dbReference>
<dbReference type="STRING" id="767434.Fraau_0975"/>
<dbReference type="KEGG" id="fau:Fraau_0975"/>
<dbReference type="EMBL" id="CP003350">
    <property type="protein sequence ID" value="AFC85439.1"/>
    <property type="molecule type" value="Genomic_DNA"/>
</dbReference>
<dbReference type="AlphaFoldDB" id="H8L2H2"/>
<reference evidence="1" key="1">
    <citation type="submission" date="2012-02" db="EMBL/GenBank/DDBJ databases">
        <title>The complete genome of Frateuria aurantia DSM 6220.</title>
        <authorList>
            <consortium name="US DOE Joint Genome Institute (JGI-PGF)"/>
            <person name="Lucas S."/>
            <person name="Copeland A."/>
            <person name="Lapidus A."/>
            <person name="Glavina del Rio T."/>
            <person name="Dalin E."/>
            <person name="Tice H."/>
            <person name="Bruce D."/>
            <person name="Goodwin L."/>
            <person name="Pitluck S."/>
            <person name="Peters L."/>
            <person name="Ovchinnikova G."/>
            <person name="Teshima H."/>
            <person name="Kyrpides N."/>
            <person name="Mavromatis K."/>
            <person name="Ivanova N."/>
            <person name="Brettin T."/>
            <person name="Detter J.C."/>
            <person name="Han C."/>
            <person name="Larimer F."/>
            <person name="Land M."/>
            <person name="Hauser L."/>
            <person name="Markowitz V."/>
            <person name="Cheng J.-F."/>
            <person name="Hugenholtz P."/>
            <person name="Woyke T."/>
            <person name="Wu D."/>
            <person name="Brambilla E."/>
            <person name="Klenk H.-P."/>
            <person name="Eisen J.A."/>
        </authorList>
    </citation>
    <scope>NUCLEOTIDE SEQUENCE</scope>
    <source>
        <strain evidence="1">DSM 6220</strain>
    </source>
</reference>
<accession>H8L2H2</accession>
<dbReference type="eggNOG" id="ENOG5033JMQ">
    <property type="taxonomic scope" value="Bacteria"/>
</dbReference>
<sequence>MTELSHSKGVSAMSIVFHASRKDLVRSIARDAFNAGDLNLMNYADRIQELYFTLIPPASQDTNLRQPCDDATGERFEADRRHNRQIVERWVKGRVAEFPDDLEEPWVMALPDQWRDKALTELSARYGLLPAPIPSGGHTAAWTGDIMQSMADVLRDFAPIAEDGVINHLDADDLPAFILSSAKAMGILSSMQRQASEALQEAERRKAR</sequence>
<gene>
    <name evidence="1" type="ordered locus">Fraau_0975</name>
</gene>
<evidence type="ECO:0000313" key="1">
    <source>
        <dbReference type="EMBL" id="AFC85439.1"/>
    </source>
</evidence>
<dbReference type="HOGENOM" id="CLU_1319994_0_0_6"/>